<organism evidence="2 3">
    <name type="scientific">Halobiforma nitratireducens JCM 10879</name>
    <dbReference type="NCBI Taxonomy" id="1227454"/>
    <lineage>
        <taxon>Archaea</taxon>
        <taxon>Methanobacteriati</taxon>
        <taxon>Methanobacteriota</taxon>
        <taxon>Stenosarchaea group</taxon>
        <taxon>Halobacteria</taxon>
        <taxon>Halobacteriales</taxon>
        <taxon>Natrialbaceae</taxon>
        <taxon>Halobiforma</taxon>
    </lineage>
</organism>
<dbReference type="SUPFAM" id="SSF47240">
    <property type="entry name" value="Ferritin-like"/>
    <property type="match status" value="1"/>
</dbReference>
<dbReference type="AlphaFoldDB" id="M0M8W0"/>
<dbReference type="eggNOG" id="arCOG10787">
    <property type="taxonomic scope" value="Archaea"/>
</dbReference>
<evidence type="ECO:0000313" key="3">
    <source>
        <dbReference type="Proteomes" id="UP000011607"/>
    </source>
</evidence>
<dbReference type="InterPro" id="IPR010287">
    <property type="entry name" value="DUF892_YciF-like"/>
</dbReference>
<dbReference type="InterPro" id="IPR012347">
    <property type="entry name" value="Ferritin-like"/>
</dbReference>
<evidence type="ECO:0000256" key="1">
    <source>
        <dbReference type="SAM" id="MobiDB-lite"/>
    </source>
</evidence>
<dbReference type="PATRIC" id="fig|1227454.3.peg.1131"/>
<dbReference type="Pfam" id="PF05974">
    <property type="entry name" value="DUF892"/>
    <property type="match status" value="1"/>
</dbReference>
<accession>M0M8W0</accession>
<comment type="caution">
    <text evidence="2">The sequence shown here is derived from an EMBL/GenBank/DDBJ whole genome shotgun (WGS) entry which is preliminary data.</text>
</comment>
<dbReference type="Proteomes" id="UP000011607">
    <property type="component" value="Unassembled WGS sequence"/>
</dbReference>
<dbReference type="Gene3D" id="1.20.1260.10">
    <property type="match status" value="1"/>
</dbReference>
<dbReference type="InterPro" id="IPR047114">
    <property type="entry name" value="YciF"/>
</dbReference>
<dbReference type="InterPro" id="IPR009078">
    <property type="entry name" value="Ferritin-like_SF"/>
</dbReference>
<keyword evidence="3" id="KW-1185">Reference proteome</keyword>
<protein>
    <submittedName>
        <fullName evidence="2">Uncharacterized protein</fullName>
    </submittedName>
</protein>
<dbReference type="PANTHER" id="PTHR30565">
    <property type="entry name" value="PROTEIN YCIF"/>
    <property type="match status" value="1"/>
</dbReference>
<proteinExistence type="predicted"/>
<dbReference type="EMBL" id="AOMA01000063">
    <property type="protein sequence ID" value="EMA41783.1"/>
    <property type="molecule type" value="Genomic_DNA"/>
</dbReference>
<name>M0M8W0_9EURY</name>
<feature type="region of interest" description="Disordered" evidence="1">
    <location>
        <begin position="157"/>
        <end position="181"/>
    </location>
</feature>
<dbReference type="STRING" id="1227454.C446_05690"/>
<sequence length="181" mass="20548">MIDGTRRRFSRRANLYAALRGATDRMIDNERDLFVRTLEELYHLERELEELQPELADAATDEDLEEFFMAHGERTTEQVGRLERIFDALEGEVEPGPVESPALDGLRSEREALVGDLQDPTLGDLVEAELGRTIERLEISKLETLLTVARRTDLPDEVVGPLETTKQEAENGLERLQDLTS</sequence>
<feature type="compositionally biased region" description="Basic and acidic residues" evidence="1">
    <location>
        <begin position="165"/>
        <end position="181"/>
    </location>
</feature>
<dbReference type="PANTHER" id="PTHR30565:SF9">
    <property type="entry name" value="PROTEIN YCIF"/>
    <property type="match status" value="1"/>
</dbReference>
<evidence type="ECO:0000313" key="2">
    <source>
        <dbReference type="EMBL" id="EMA41783.1"/>
    </source>
</evidence>
<reference evidence="2 3" key="1">
    <citation type="journal article" date="2014" name="PLoS Genet.">
        <title>Phylogenetically driven sequencing of extremely halophilic archaea reveals strategies for static and dynamic osmo-response.</title>
        <authorList>
            <person name="Becker E.A."/>
            <person name="Seitzer P.M."/>
            <person name="Tritt A."/>
            <person name="Larsen D."/>
            <person name="Krusor M."/>
            <person name="Yao A.I."/>
            <person name="Wu D."/>
            <person name="Madern D."/>
            <person name="Eisen J.A."/>
            <person name="Darling A.E."/>
            <person name="Facciotti M.T."/>
        </authorList>
    </citation>
    <scope>NUCLEOTIDE SEQUENCE [LARGE SCALE GENOMIC DNA]</scope>
    <source>
        <strain evidence="2 3">JCM 10879</strain>
    </source>
</reference>
<gene>
    <name evidence="2" type="ORF">C446_05690</name>
</gene>